<protein>
    <submittedName>
        <fullName evidence="2">Type III effector protein</fullName>
    </submittedName>
</protein>
<dbReference type="EMBL" id="CP051170">
    <property type="protein sequence ID" value="QOK99751.1"/>
    <property type="molecule type" value="Genomic_DNA"/>
</dbReference>
<sequence length="684" mass="73209">MSKHSLRFPSILSRHTAQTTRDTTTQGNDPPATAPNRQRQSPLRGLLPIGKRRGADSPPGAGTQTGSPPRVTAASPRLSRQASRAGETGPARQVPTPHMSDDPSLSGSPGRQVEPDTASLQRTGSGRIDADALAGHPDQSDAGWGIRFLHNARLRAAREAGGDAATAIQPHAGPTPEIEAVPVSIPPAPAPAPVDAGTKPARDIAVLPLNRQTPSPSPPSISPTRAKARINRLPSGPKIDGMPEPWTSMRGLDHETLSALTEALGLGPLDPAPMAHEAQVDQAGRLLRKAIIESVELPLANTVRKLPFFEGLVPGVQGQLGLATSGADCVISERERHGKHLLRVQFRASIDRGDPRLGTQPESPNYRAVEIVAQGLADAINPEYRTDQRHYEIEFVSASKHKDSSAAVFIEHFAKHARVAKPRQIKVTAATINDAHLRNSDVFRALNPEQMNKLARAADIAHLNFEEETSTRDGRVSHNLRLFFGGTQNLRDYGQAAASATGGVGSVLSAARKAAQITAQAIDALQREGHEVRFDFIGGASMGGAAAQVFAAALQSRIKLAAPAPLVLLDPQLLNRAQARHATKGGEHEYDFASPRGVAITLDYPADPRKSLMGRMKGLGYSYPGLVRIHLALQEGDRCKQLDNGDWVDRPPKAYGPPLTGYHGDPSLYKKAVLRFTGNMTMRL</sequence>
<evidence type="ECO:0000313" key="2">
    <source>
        <dbReference type="EMBL" id="QOK99751.1"/>
    </source>
</evidence>
<proteinExistence type="predicted"/>
<evidence type="ECO:0000313" key="3">
    <source>
        <dbReference type="Proteomes" id="UP000593970"/>
    </source>
</evidence>
<geneLocation type="plasmid" evidence="2 3">
    <name>pUW774mp</name>
</geneLocation>
<dbReference type="Proteomes" id="UP000593970">
    <property type="component" value="Plasmid pUW774mp"/>
</dbReference>
<feature type="compositionally biased region" description="Low complexity" evidence="1">
    <location>
        <begin position="16"/>
        <end position="25"/>
    </location>
</feature>
<name>A0AA92QE38_RALSL</name>
<gene>
    <name evidence="2" type="ORF">HF909_18570</name>
</gene>
<evidence type="ECO:0000256" key="1">
    <source>
        <dbReference type="SAM" id="MobiDB-lite"/>
    </source>
</evidence>
<dbReference type="InterPro" id="IPR029058">
    <property type="entry name" value="AB_hydrolase_fold"/>
</dbReference>
<accession>A0AA92QE38</accession>
<dbReference type="SUPFAM" id="SSF53474">
    <property type="entry name" value="alpha/beta-Hydrolases"/>
    <property type="match status" value="1"/>
</dbReference>
<dbReference type="AlphaFoldDB" id="A0AA92QE38"/>
<organism evidence="2 3">
    <name type="scientific">Ralstonia solanacearum</name>
    <name type="common">Pseudomonas solanacearum</name>
    <dbReference type="NCBI Taxonomy" id="305"/>
    <lineage>
        <taxon>Bacteria</taxon>
        <taxon>Pseudomonadati</taxon>
        <taxon>Pseudomonadota</taxon>
        <taxon>Betaproteobacteria</taxon>
        <taxon>Burkholderiales</taxon>
        <taxon>Burkholderiaceae</taxon>
        <taxon>Ralstonia</taxon>
        <taxon>Ralstonia solanacearum species complex</taxon>
    </lineage>
</organism>
<keyword evidence="2" id="KW-0614">Plasmid</keyword>
<reference evidence="3" key="1">
    <citation type="submission" date="2020-04" db="EMBL/GenBank/DDBJ databases">
        <title>Ralstonia solanacearum UW576, UW763, UW773, and UW774.</title>
        <authorList>
            <person name="Steidl O."/>
            <person name="Truchon A."/>
            <person name="Allen C."/>
        </authorList>
    </citation>
    <scope>NUCLEOTIDE SEQUENCE [LARGE SCALE GENOMIC DNA]</scope>
    <source>
        <strain evidence="3">UW774</strain>
        <plasmid evidence="3">pUW774mp</plasmid>
    </source>
</reference>
<feature type="region of interest" description="Disordered" evidence="1">
    <location>
        <begin position="1"/>
        <end position="122"/>
    </location>
</feature>